<sequence>MAFSTKLFLTLLALPVLLVFTRLYNLFRNYLAARKIGLPIVISLESWQDPLWIFFGSYVRKSLSALGLWDRSEPDYTTIGWPIYDRYDSHAKYGPAFSIVTPFKTNVIVAENEAARELFKEWRVWIKNRELYAMMESFGKNVNSVNGDDWRRHRKVTAPAFKEANSKLVWNSAMEQANGLSKRWNENSKKSGGITLRELRGDANIVAMHVLAAATFNIKYDFEGGVEVSEPGHEMSYGEAMKTIVHNLSMMLVPIIFGLARLGIPSWMMPAGLKRLKVAVFEIQNYLESYVAQERKQYREGGESRDDLMSSLVRANEAEKEKLGTEKMKWALSDEELYGNLFMFNQAGHETTSSALSYAIPFLAAYPGVQEWIREEVDAIFRNGDVPYAAAMPRLVRCDALMYETIRFFSAVPMHPKYTGNISQVLSIAGHDHVIPAHTFVSINYYAIHFNPSTWGSDVNEFRPSRFIKSSLTPGTETFAIPEKADFIGWSSGPRVCPGKKFSQVEFVATIVRLLREFVLKPAQRAGESEETAGKRLVEVMSDVEHFISAMPRHPDDAGFVCIKRARWTATE</sequence>
<dbReference type="EMBL" id="ML978139">
    <property type="protein sequence ID" value="KAF2093274.1"/>
    <property type="molecule type" value="Genomic_DNA"/>
</dbReference>
<dbReference type="OrthoDB" id="1470350at2759"/>
<dbReference type="PANTHER" id="PTHR24305:SF166">
    <property type="entry name" value="CYTOCHROME P450 12A4, MITOCHONDRIAL-RELATED"/>
    <property type="match status" value="1"/>
</dbReference>
<name>A0A9P4I6D8_9PEZI</name>
<reference evidence="7" key="1">
    <citation type="journal article" date="2020" name="Stud. Mycol.">
        <title>101 Dothideomycetes genomes: a test case for predicting lifestyles and emergence of pathogens.</title>
        <authorList>
            <person name="Haridas S."/>
            <person name="Albert R."/>
            <person name="Binder M."/>
            <person name="Bloem J."/>
            <person name="Labutti K."/>
            <person name="Salamov A."/>
            <person name="Andreopoulos B."/>
            <person name="Baker S."/>
            <person name="Barry K."/>
            <person name="Bills G."/>
            <person name="Bluhm B."/>
            <person name="Cannon C."/>
            <person name="Castanera R."/>
            <person name="Culley D."/>
            <person name="Daum C."/>
            <person name="Ezra D."/>
            <person name="Gonzalez J."/>
            <person name="Henrissat B."/>
            <person name="Kuo A."/>
            <person name="Liang C."/>
            <person name="Lipzen A."/>
            <person name="Lutzoni F."/>
            <person name="Magnuson J."/>
            <person name="Mondo S."/>
            <person name="Nolan M."/>
            <person name="Ohm R."/>
            <person name="Pangilinan J."/>
            <person name="Park H.-J."/>
            <person name="Ramirez L."/>
            <person name="Alfaro M."/>
            <person name="Sun H."/>
            <person name="Tritt A."/>
            <person name="Yoshinaga Y."/>
            <person name="Zwiers L.-H."/>
            <person name="Turgeon B."/>
            <person name="Goodwin S."/>
            <person name="Spatafora J."/>
            <person name="Crous P."/>
            <person name="Grigoriev I."/>
        </authorList>
    </citation>
    <scope>NUCLEOTIDE SEQUENCE</scope>
    <source>
        <strain evidence="7">CBS 133067</strain>
    </source>
</reference>
<proteinExistence type="inferred from homology"/>
<keyword evidence="3 5" id="KW-0479">Metal-binding</keyword>
<dbReference type="PRINTS" id="PR00463">
    <property type="entry name" value="EP450I"/>
</dbReference>
<evidence type="ECO:0000313" key="8">
    <source>
        <dbReference type="Proteomes" id="UP000799772"/>
    </source>
</evidence>
<dbReference type="Pfam" id="PF00067">
    <property type="entry name" value="p450"/>
    <property type="match status" value="1"/>
</dbReference>
<dbReference type="GO" id="GO:0016705">
    <property type="term" value="F:oxidoreductase activity, acting on paired donors, with incorporation or reduction of molecular oxygen"/>
    <property type="evidence" value="ECO:0007669"/>
    <property type="project" value="InterPro"/>
</dbReference>
<evidence type="ECO:0000256" key="5">
    <source>
        <dbReference type="PIRSR" id="PIRSR602401-1"/>
    </source>
</evidence>
<evidence type="ECO:0000256" key="6">
    <source>
        <dbReference type="RuleBase" id="RU000461"/>
    </source>
</evidence>
<keyword evidence="6" id="KW-0560">Oxidoreductase</keyword>
<dbReference type="Gene3D" id="1.10.630.10">
    <property type="entry name" value="Cytochrome P450"/>
    <property type="match status" value="1"/>
</dbReference>
<dbReference type="InterPro" id="IPR050121">
    <property type="entry name" value="Cytochrome_P450_monoxygenase"/>
</dbReference>
<dbReference type="SUPFAM" id="SSF48264">
    <property type="entry name" value="Cytochrome P450"/>
    <property type="match status" value="1"/>
</dbReference>
<dbReference type="InterPro" id="IPR036396">
    <property type="entry name" value="Cyt_P450_sf"/>
</dbReference>
<protein>
    <submittedName>
        <fullName evidence="7">Cytochrome P450</fullName>
    </submittedName>
</protein>
<dbReference type="AlphaFoldDB" id="A0A9P4I6D8"/>
<dbReference type="InterPro" id="IPR001128">
    <property type="entry name" value="Cyt_P450"/>
</dbReference>
<dbReference type="CDD" id="cd11070">
    <property type="entry name" value="CYP56-like"/>
    <property type="match status" value="1"/>
</dbReference>
<accession>A0A9P4I6D8</accession>
<gene>
    <name evidence="7" type="ORF">NA57DRAFT_81609</name>
</gene>
<evidence type="ECO:0000256" key="4">
    <source>
        <dbReference type="ARBA" id="ARBA00023004"/>
    </source>
</evidence>
<comment type="cofactor">
    <cofactor evidence="1 5">
        <name>heme</name>
        <dbReference type="ChEBI" id="CHEBI:30413"/>
    </cofactor>
</comment>
<organism evidence="7 8">
    <name type="scientific">Rhizodiscina lignyota</name>
    <dbReference type="NCBI Taxonomy" id="1504668"/>
    <lineage>
        <taxon>Eukaryota</taxon>
        <taxon>Fungi</taxon>
        <taxon>Dikarya</taxon>
        <taxon>Ascomycota</taxon>
        <taxon>Pezizomycotina</taxon>
        <taxon>Dothideomycetes</taxon>
        <taxon>Pleosporomycetidae</taxon>
        <taxon>Aulographales</taxon>
        <taxon>Rhizodiscinaceae</taxon>
        <taxon>Rhizodiscina</taxon>
    </lineage>
</organism>
<dbReference type="Proteomes" id="UP000799772">
    <property type="component" value="Unassembled WGS sequence"/>
</dbReference>
<evidence type="ECO:0000256" key="3">
    <source>
        <dbReference type="ARBA" id="ARBA00022723"/>
    </source>
</evidence>
<dbReference type="GO" id="GO:0020037">
    <property type="term" value="F:heme binding"/>
    <property type="evidence" value="ECO:0007669"/>
    <property type="project" value="InterPro"/>
</dbReference>
<dbReference type="PANTHER" id="PTHR24305">
    <property type="entry name" value="CYTOCHROME P450"/>
    <property type="match status" value="1"/>
</dbReference>
<dbReference type="PROSITE" id="PS00086">
    <property type="entry name" value="CYTOCHROME_P450"/>
    <property type="match status" value="1"/>
</dbReference>
<evidence type="ECO:0000256" key="2">
    <source>
        <dbReference type="ARBA" id="ARBA00010617"/>
    </source>
</evidence>
<comment type="caution">
    <text evidence="7">The sequence shown here is derived from an EMBL/GenBank/DDBJ whole genome shotgun (WGS) entry which is preliminary data.</text>
</comment>
<evidence type="ECO:0000256" key="1">
    <source>
        <dbReference type="ARBA" id="ARBA00001971"/>
    </source>
</evidence>
<keyword evidence="5 6" id="KW-0349">Heme</keyword>
<feature type="binding site" description="axial binding residue" evidence="5">
    <location>
        <position position="497"/>
    </location>
    <ligand>
        <name>heme</name>
        <dbReference type="ChEBI" id="CHEBI:30413"/>
    </ligand>
    <ligandPart>
        <name>Fe</name>
        <dbReference type="ChEBI" id="CHEBI:18248"/>
    </ligandPart>
</feature>
<dbReference type="GO" id="GO:0004497">
    <property type="term" value="F:monooxygenase activity"/>
    <property type="evidence" value="ECO:0007669"/>
    <property type="project" value="UniProtKB-KW"/>
</dbReference>
<dbReference type="PRINTS" id="PR00385">
    <property type="entry name" value="P450"/>
</dbReference>
<dbReference type="InterPro" id="IPR017972">
    <property type="entry name" value="Cyt_P450_CS"/>
</dbReference>
<evidence type="ECO:0000313" key="7">
    <source>
        <dbReference type="EMBL" id="KAF2093274.1"/>
    </source>
</evidence>
<keyword evidence="4 5" id="KW-0408">Iron</keyword>
<keyword evidence="8" id="KW-1185">Reference proteome</keyword>
<keyword evidence="6" id="KW-0503">Monooxygenase</keyword>
<dbReference type="GO" id="GO:0005506">
    <property type="term" value="F:iron ion binding"/>
    <property type="evidence" value="ECO:0007669"/>
    <property type="project" value="InterPro"/>
</dbReference>
<dbReference type="InterPro" id="IPR002401">
    <property type="entry name" value="Cyt_P450_E_grp-I"/>
</dbReference>
<comment type="similarity">
    <text evidence="2 6">Belongs to the cytochrome P450 family.</text>
</comment>